<keyword evidence="3" id="KW-1003">Cell membrane</keyword>
<evidence type="ECO:0000256" key="5">
    <source>
        <dbReference type="ARBA" id="ARBA00022989"/>
    </source>
</evidence>
<feature type="region of interest" description="Disordered" evidence="8">
    <location>
        <begin position="1"/>
        <end position="33"/>
    </location>
</feature>
<dbReference type="Gene3D" id="1.20.1720.10">
    <property type="entry name" value="Multidrug resistance protein D"/>
    <property type="match status" value="1"/>
</dbReference>
<dbReference type="GO" id="GO:0046677">
    <property type="term" value="P:response to antibiotic"/>
    <property type="evidence" value="ECO:0007669"/>
    <property type="project" value="UniProtKB-KW"/>
</dbReference>
<dbReference type="Gene3D" id="1.20.1250.20">
    <property type="entry name" value="MFS general substrate transporter like domains"/>
    <property type="match status" value="1"/>
</dbReference>
<reference evidence="12" key="1">
    <citation type="submission" date="2016-10" db="EMBL/GenBank/DDBJ databases">
        <authorList>
            <person name="Varghese N."/>
            <person name="Submissions S."/>
        </authorList>
    </citation>
    <scope>NUCLEOTIDE SEQUENCE [LARGE SCALE GENOMIC DNA]</scope>
    <source>
        <strain evidence="12">CGMCC 4.3510</strain>
    </source>
</reference>
<name>A0A1I2IXB4_9ACTN</name>
<evidence type="ECO:0000256" key="1">
    <source>
        <dbReference type="ARBA" id="ARBA00004651"/>
    </source>
</evidence>
<feature type="transmembrane region" description="Helical" evidence="9">
    <location>
        <begin position="327"/>
        <end position="348"/>
    </location>
</feature>
<evidence type="ECO:0000256" key="9">
    <source>
        <dbReference type="SAM" id="Phobius"/>
    </source>
</evidence>
<dbReference type="EMBL" id="FONG01000015">
    <property type="protein sequence ID" value="SFF47132.1"/>
    <property type="molecule type" value="Genomic_DNA"/>
</dbReference>
<dbReference type="InterPro" id="IPR004638">
    <property type="entry name" value="EmrB-like"/>
</dbReference>
<evidence type="ECO:0000256" key="2">
    <source>
        <dbReference type="ARBA" id="ARBA00022448"/>
    </source>
</evidence>
<evidence type="ECO:0000313" key="11">
    <source>
        <dbReference type="EMBL" id="SFF47132.1"/>
    </source>
</evidence>
<dbReference type="InterPro" id="IPR020846">
    <property type="entry name" value="MFS_dom"/>
</dbReference>
<feature type="transmembrane region" description="Helical" evidence="9">
    <location>
        <begin position="83"/>
        <end position="100"/>
    </location>
</feature>
<dbReference type="InterPro" id="IPR036259">
    <property type="entry name" value="MFS_trans_sf"/>
</dbReference>
<feature type="transmembrane region" description="Helical" evidence="9">
    <location>
        <begin position="431"/>
        <end position="450"/>
    </location>
</feature>
<feature type="transmembrane region" description="Helical" evidence="9">
    <location>
        <begin position="257"/>
        <end position="274"/>
    </location>
</feature>
<evidence type="ECO:0000256" key="6">
    <source>
        <dbReference type="ARBA" id="ARBA00023136"/>
    </source>
</evidence>
<feature type="region of interest" description="Disordered" evidence="8">
    <location>
        <begin position="523"/>
        <end position="560"/>
    </location>
</feature>
<evidence type="ECO:0000256" key="8">
    <source>
        <dbReference type="SAM" id="MobiDB-lite"/>
    </source>
</evidence>
<dbReference type="PRINTS" id="PR01036">
    <property type="entry name" value="TCRTETB"/>
</dbReference>
<accession>A0A1I2IXB4</accession>
<keyword evidence="6 9" id="KW-0472">Membrane</keyword>
<feature type="compositionally biased region" description="Basic and acidic residues" evidence="8">
    <location>
        <begin position="551"/>
        <end position="560"/>
    </location>
</feature>
<feature type="transmembrane region" description="Helical" evidence="9">
    <location>
        <begin position="39"/>
        <end position="63"/>
    </location>
</feature>
<dbReference type="GO" id="GO:0022857">
    <property type="term" value="F:transmembrane transporter activity"/>
    <property type="evidence" value="ECO:0007669"/>
    <property type="project" value="InterPro"/>
</dbReference>
<dbReference type="CDD" id="cd17321">
    <property type="entry name" value="MFS_MMR_MDR_like"/>
    <property type="match status" value="1"/>
</dbReference>
<gene>
    <name evidence="11" type="ORF">SAMN05216251_11592</name>
</gene>
<dbReference type="PANTHER" id="PTHR42718">
    <property type="entry name" value="MAJOR FACILITATOR SUPERFAMILY MULTIDRUG TRANSPORTER MFSC"/>
    <property type="match status" value="1"/>
</dbReference>
<feature type="transmembrane region" description="Helical" evidence="9">
    <location>
        <begin position="190"/>
        <end position="214"/>
    </location>
</feature>
<feature type="transmembrane region" description="Helical" evidence="9">
    <location>
        <begin position="294"/>
        <end position="315"/>
    </location>
</feature>
<dbReference type="NCBIfam" id="TIGR00711">
    <property type="entry name" value="efflux_EmrB"/>
    <property type="match status" value="1"/>
</dbReference>
<feature type="compositionally biased region" description="Low complexity" evidence="8">
    <location>
        <begin position="533"/>
        <end position="547"/>
    </location>
</feature>
<evidence type="ECO:0000256" key="4">
    <source>
        <dbReference type="ARBA" id="ARBA00022692"/>
    </source>
</evidence>
<dbReference type="GO" id="GO:0005886">
    <property type="term" value="C:plasma membrane"/>
    <property type="evidence" value="ECO:0007669"/>
    <property type="project" value="UniProtKB-SubCell"/>
</dbReference>
<dbReference type="SUPFAM" id="SSF103473">
    <property type="entry name" value="MFS general substrate transporter"/>
    <property type="match status" value="1"/>
</dbReference>
<dbReference type="STRING" id="380248.SAMN05216251_11592"/>
<dbReference type="PANTHER" id="PTHR42718:SF42">
    <property type="entry name" value="EXPORT PROTEIN"/>
    <property type="match status" value="1"/>
</dbReference>
<feature type="transmembrane region" description="Helical" evidence="9">
    <location>
        <begin position="491"/>
        <end position="518"/>
    </location>
</feature>
<evidence type="ECO:0000256" key="7">
    <source>
        <dbReference type="ARBA" id="ARBA00023251"/>
    </source>
</evidence>
<feature type="transmembrane region" description="Helical" evidence="9">
    <location>
        <begin position="389"/>
        <end position="410"/>
    </location>
</feature>
<feature type="domain" description="Major facilitator superfamily (MFS) profile" evidence="10">
    <location>
        <begin position="41"/>
        <end position="522"/>
    </location>
</feature>
<proteinExistence type="predicted"/>
<keyword evidence="12" id="KW-1185">Reference proteome</keyword>
<keyword evidence="7" id="KW-0046">Antibiotic resistance</keyword>
<feature type="transmembrane region" description="Helical" evidence="9">
    <location>
        <begin position="165"/>
        <end position="184"/>
    </location>
</feature>
<comment type="subcellular location">
    <subcellularLocation>
        <location evidence="1">Cell membrane</location>
        <topology evidence="1">Multi-pass membrane protein</topology>
    </subcellularLocation>
</comment>
<dbReference type="InterPro" id="IPR011701">
    <property type="entry name" value="MFS"/>
</dbReference>
<evidence type="ECO:0000259" key="10">
    <source>
        <dbReference type="PROSITE" id="PS50850"/>
    </source>
</evidence>
<keyword evidence="5 9" id="KW-1133">Transmembrane helix</keyword>
<feature type="transmembrane region" description="Helical" evidence="9">
    <location>
        <begin position="360"/>
        <end position="377"/>
    </location>
</feature>
<protein>
    <submittedName>
        <fullName evidence="11">Drug resistance transporter, EmrB/QacA subfamily</fullName>
    </submittedName>
</protein>
<dbReference type="Pfam" id="PF07690">
    <property type="entry name" value="MFS_1"/>
    <property type="match status" value="1"/>
</dbReference>
<dbReference type="AlphaFoldDB" id="A0A1I2IXB4"/>
<keyword evidence="2" id="KW-0813">Transport</keyword>
<feature type="transmembrane region" description="Helical" evidence="9">
    <location>
        <begin position="107"/>
        <end position="126"/>
    </location>
</feature>
<evidence type="ECO:0000313" key="12">
    <source>
        <dbReference type="Proteomes" id="UP000199323"/>
    </source>
</evidence>
<keyword evidence="4 9" id="KW-0812">Transmembrane</keyword>
<feature type="transmembrane region" description="Helical" evidence="9">
    <location>
        <begin position="226"/>
        <end position="245"/>
    </location>
</feature>
<dbReference type="Proteomes" id="UP000199323">
    <property type="component" value="Unassembled WGS sequence"/>
</dbReference>
<sequence length="560" mass="56274">MASSPTNPAHPADPTDPMNPTRPAKAPPQADPHADPRRWLALCAIVASTLVLSFDTTILNVALPTMATEIHATTGDMQWLVDSYTVVFAAAMLPAGLIGDRFGRRRMLVAGLLVFLAGSLIGVLAGSPGPVIVARTVMGVGAAFIMPLALSVLPSMFGPTERSKAVAIVSTAMALGMPLGPIIGGALLEHFWWGSVFLINIPLVALGVVACMTLLPETRDPAAPRVDVLSTVFAAGGLGALVFGIIEAPDRGWGDPLVVAMLAGGAALIAGLVLRERGFSSPMLDLTLLRQRGFLWNAVAATLVTFILTGLLFVLPSYLQTSLGYDAFGTGLRLLPMMGGLMVAARGGAPLVKRFGPRPVIVAGLAVLAGAAFLGATTGSGDGYGATALWLPIAGLGFGLAIVPAMDSALGTLPRERAGTGSGLLQTLRQTGGAIGVAILGSVLAAGYTGKLDTGGLPASAAHTASDSLAGAHAVAAATGDRALAAAADAAYLHGMSVVLIVCGAASLLAAALVAAFLPNPRPAAGEAVPEPSGADAGADSGSGTDGVRPVAERAADARQ</sequence>
<dbReference type="PROSITE" id="PS50850">
    <property type="entry name" value="MFS"/>
    <property type="match status" value="1"/>
</dbReference>
<feature type="transmembrane region" description="Helical" evidence="9">
    <location>
        <begin position="132"/>
        <end position="153"/>
    </location>
</feature>
<organism evidence="11 12">
    <name type="scientific">Actinacidiphila alni</name>
    <dbReference type="NCBI Taxonomy" id="380248"/>
    <lineage>
        <taxon>Bacteria</taxon>
        <taxon>Bacillati</taxon>
        <taxon>Actinomycetota</taxon>
        <taxon>Actinomycetes</taxon>
        <taxon>Kitasatosporales</taxon>
        <taxon>Streptomycetaceae</taxon>
        <taxon>Actinacidiphila</taxon>
    </lineage>
</organism>
<evidence type="ECO:0000256" key="3">
    <source>
        <dbReference type="ARBA" id="ARBA00022475"/>
    </source>
</evidence>